<accession>A0A1W2TSM2</accession>
<name>A0A1W2TSM2_ROSNE</name>
<evidence type="ECO:0000313" key="5">
    <source>
        <dbReference type="EMBL" id="GAP91527.1"/>
    </source>
</evidence>
<sequence>MDPLTAVGLASNIIQFVQFTWSLIQTAVEIHPSSTGCSADVLTLDSVYRQLSDFNHELASGHSNASLYLDGRGGKSVLGVPSLQKLSLQCQSDCDKLLSVVNTLKGKGRPGKRWQSFRAALKMAWEKKTIEELESRLNRTQMTMTLQICTIASHAQEDRARRLEELQTESHRLQLNQSAKLDQIMTALRCSEQHIEQVRHRNQSGMTLVGELKALEQQISALSLSQEEVAEEQVVLKSLSFETRPVRHESIPEAYKKTFRWVYHSEGVAPSAAISFSSWLKSGDGVYWVSGKPGSGKSTFMKFVADDPRTVDLLSECSGSKRIVIASHYFWSAGTAMQKSQEGLLRTLLYEIVRQCPELISAFGHSRLGSGEGGEGGRLRWTLPDLCEILRKVAVQGSTSVRFCFFIDGLDEYDGNHDDLCKVLNDLAKSASIKICLSSRPWNQFEEAFGDDSQRKLYMQDLTRNDILQYIQWRLYEHPRWPSLATKASQGDWLVEEIEKRAYGVFLWVFLVTKLLREGLTNRDGFSDICRRLESFPIELDAFFRHILNSVDPFYHNKMATTLQMTIAAEEPLHAMAYHFHDQGYDAEDYVFHLPVEPYTLEEDEELRVQMTWWLNSRSRGLLEMNRETGIVTFLHRTVRDFLKTREMLDFLADKTPSGFNLSLCLLQVYTAIIKRTDFDEQLVRYAFGRYERGYLQSLTANAIARAVEVEDSHPSHTVAYRIIEELDRIMPLKLHPTRVVFVHKNYKLFVREQLVVSQHVGFLSWKLPNDPDYFLDSECPFITRIVVDKGSSRERGPPMSWRSRGVEMLRLILETQNLDPRRLGPNEMLWGQAPGRYETPWAFLIYHTSLWGHGTAKVREERFWSLLENDILSMLLRKGQNPNIPIWDENVRNLDTFVVYLDLAFKVPSDAARETLYLRVLREFLSSNTMANPNCMSFFTRLETTHTAELKACNTRFLIEVTDILLSTINCFGASSTGATEIRAAAGTAVQAVFSAETCTRFRAQYPEITWTRGRGRKKRKADMELQRDTAKTSKISSSSQSS</sequence>
<dbReference type="OMA" id="RRITHCK"/>
<dbReference type="Pfam" id="PF25053">
    <property type="entry name" value="DUF7791"/>
    <property type="match status" value="1"/>
</dbReference>
<dbReference type="Pfam" id="PF24883">
    <property type="entry name" value="NPHP3_N"/>
    <property type="match status" value="1"/>
</dbReference>
<dbReference type="InterPro" id="IPR027417">
    <property type="entry name" value="P-loop_NTPase"/>
</dbReference>
<organism evidence="5">
    <name type="scientific">Rosellinia necatrix</name>
    <name type="common">White root-rot fungus</name>
    <dbReference type="NCBI Taxonomy" id="77044"/>
    <lineage>
        <taxon>Eukaryota</taxon>
        <taxon>Fungi</taxon>
        <taxon>Dikarya</taxon>
        <taxon>Ascomycota</taxon>
        <taxon>Pezizomycotina</taxon>
        <taxon>Sordariomycetes</taxon>
        <taxon>Xylariomycetidae</taxon>
        <taxon>Xylariales</taxon>
        <taxon>Xylariaceae</taxon>
        <taxon>Rosellinia</taxon>
    </lineage>
</organism>
<dbReference type="AlphaFoldDB" id="A0A1W2TSM2"/>
<feature type="domain" description="Nephrocystin 3-like N-terminal" evidence="3">
    <location>
        <begin position="275"/>
        <end position="440"/>
    </location>
</feature>
<evidence type="ECO:0000256" key="2">
    <source>
        <dbReference type="SAM" id="MobiDB-lite"/>
    </source>
</evidence>
<evidence type="ECO:0000256" key="1">
    <source>
        <dbReference type="ARBA" id="ARBA00022737"/>
    </source>
</evidence>
<dbReference type="STRING" id="77044.A0A1W2TSM2"/>
<keyword evidence="6" id="KW-1185">Reference proteome</keyword>
<evidence type="ECO:0000259" key="4">
    <source>
        <dbReference type="Pfam" id="PF25053"/>
    </source>
</evidence>
<proteinExistence type="predicted"/>
<reference evidence="5" key="1">
    <citation type="submission" date="2016-03" db="EMBL/GenBank/DDBJ databases">
        <title>Draft genome sequence of Rosellinia necatrix.</title>
        <authorList>
            <person name="Kanematsu S."/>
        </authorList>
    </citation>
    <scope>NUCLEOTIDE SEQUENCE [LARGE SCALE GENOMIC DNA]</scope>
    <source>
        <strain evidence="5">W97</strain>
    </source>
</reference>
<evidence type="ECO:0000259" key="3">
    <source>
        <dbReference type="Pfam" id="PF24883"/>
    </source>
</evidence>
<dbReference type="InterPro" id="IPR056884">
    <property type="entry name" value="NPHP3-like_N"/>
</dbReference>
<dbReference type="InterPro" id="IPR056693">
    <property type="entry name" value="DUF7791"/>
</dbReference>
<dbReference type="PANTHER" id="PTHR10039">
    <property type="entry name" value="AMELOGENIN"/>
    <property type="match status" value="1"/>
</dbReference>
<dbReference type="OrthoDB" id="443402at2759"/>
<dbReference type="Proteomes" id="UP000054516">
    <property type="component" value="Unassembled WGS sequence"/>
</dbReference>
<keyword evidence="1" id="KW-0677">Repeat</keyword>
<feature type="compositionally biased region" description="Low complexity" evidence="2">
    <location>
        <begin position="1035"/>
        <end position="1044"/>
    </location>
</feature>
<feature type="region of interest" description="Disordered" evidence="2">
    <location>
        <begin position="1014"/>
        <end position="1044"/>
    </location>
</feature>
<dbReference type="EMBL" id="DF977476">
    <property type="protein sequence ID" value="GAP91527.1"/>
    <property type="molecule type" value="Genomic_DNA"/>
</dbReference>
<gene>
    <name evidence="5" type="ORF">SAMD00023353_3101380</name>
</gene>
<feature type="domain" description="DUF7791" evidence="4">
    <location>
        <begin position="550"/>
        <end position="681"/>
    </location>
</feature>
<dbReference type="PANTHER" id="PTHR10039:SF5">
    <property type="entry name" value="NACHT DOMAIN-CONTAINING PROTEIN"/>
    <property type="match status" value="1"/>
</dbReference>
<dbReference type="Gene3D" id="3.40.50.300">
    <property type="entry name" value="P-loop containing nucleotide triphosphate hydrolases"/>
    <property type="match status" value="1"/>
</dbReference>
<dbReference type="SUPFAM" id="SSF52540">
    <property type="entry name" value="P-loop containing nucleoside triphosphate hydrolases"/>
    <property type="match status" value="1"/>
</dbReference>
<protein>
    <submittedName>
        <fullName evidence="5">Putative NACHT nucleoside triphosphatase</fullName>
    </submittedName>
</protein>
<evidence type="ECO:0000313" key="6">
    <source>
        <dbReference type="Proteomes" id="UP000054516"/>
    </source>
</evidence>
<feature type="compositionally biased region" description="Basic and acidic residues" evidence="2">
    <location>
        <begin position="1023"/>
        <end position="1033"/>
    </location>
</feature>